<accession>A0AAV4CKK2</accession>
<dbReference type="SUPFAM" id="SSF90188">
    <property type="entry name" value="Somatomedin B domain"/>
    <property type="match status" value="1"/>
</dbReference>
<dbReference type="AlphaFoldDB" id="A0AAV4CKK2"/>
<dbReference type="PROSITE" id="PS50958">
    <property type="entry name" value="SMB_2"/>
    <property type="match status" value="1"/>
</dbReference>
<dbReference type="InterPro" id="IPR001212">
    <property type="entry name" value="Somatomedin_B_dom"/>
</dbReference>
<evidence type="ECO:0000256" key="2">
    <source>
        <dbReference type="SAM" id="MobiDB-lite"/>
    </source>
</evidence>
<comment type="caution">
    <text evidence="4">The sequence shown here is derived from an EMBL/GenBank/DDBJ whole genome shotgun (WGS) entry which is preliminary data.</text>
</comment>
<dbReference type="Proteomes" id="UP000735302">
    <property type="component" value="Unassembled WGS sequence"/>
</dbReference>
<sequence length="823" mass="92118">MATLFLPMYGGLQMPNSSNTFFSSVKSSNIAAKAKKIATNQTGSMEVANDSIFQLQIMSGDSSTLSSLGKPLANISQLASRKTNWSLKENNPHMINRSDFFEDRPDLDLINTEDLLEEAQISLYDSNGTLSRPKPIFNIDQPENTSNKLTEQPVETSRPGFSSMSPPDWTYLDPIWTFTCQGRCGVDISFPCSCSATCIVYDSCCDDLPQDCPHIWEDGLHRFGHLSTADVICSKYSIYMISSCPRLHREKVKRKESEFQLTTISTVLRNFNPSLGTRRSSLQGSSAASETRDVIGISRANHIQPARYSQDFILERLYAALSEALVTDSDTGLTFLNKAIYKCNNMPESTALRWSLALDYDFLSPTKLEFFERFNFVNEYKLEYNNFILKPHQCLRNIIKTCNPTADQREIEIYADKCQKSNAIIFSTLGSPVFYRNIFCAYCNEGRHTEYMLHVSNFHFKGDTLQTLMSISESRTIKLRLSRPPERSRALLPWSYAQCSIPENKFSSSLEPKAEPKNLEPDSKDVCSVTCEGPVFTARSDGICKAQHHALLAIADDGLPPLSSSAMTRVGDFFACSLKNEVESLRYADVSSQSVSIMFDASTNKTLYVVKINLALPSMSQLVFSNAREDMVQNIRHVALLVKSFKDYRLSQNTCSHQDAGNHKAKVRVIRTTPLNGYIVTIGNNMTLAHSMEKLRGPILDRENITTVCLTTTSRGPETDPNLILCMEDFVHELDANLVNKSRNSPCFSYFENRNEAAVIIESKWLCFTNFSPISGGSSGRVVGYHPKGPGFDSQSGPSQIFIAPLCPPSTKWVASSLKIRRK</sequence>
<dbReference type="InterPro" id="IPR036024">
    <property type="entry name" value="Somatomedin_B-like_dom_sf"/>
</dbReference>
<evidence type="ECO:0000256" key="1">
    <source>
        <dbReference type="ARBA" id="ARBA00023157"/>
    </source>
</evidence>
<proteinExistence type="predicted"/>
<organism evidence="4 5">
    <name type="scientific">Plakobranchus ocellatus</name>
    <dbReference type="NCBI Taxonomy" id="259542"/>
    <lineage>
        <taxon>Eukaryota</taxon>
        <taxon>Metazoa</taxon>
        <taxon>Spiralia</taxon>
        <taxon>Lophotrochozoa</taxon>
        <taxon>Mollusca</taxon>
        <taxon>Gastropoda</taxon>
        <taxon>Heterobranchia</taxon>
        <taxon>Euthyneura</taxon>
        <taxon>Panpulmonata</taxon>
        <taxon>Sacoglossa</taxon>
        <taxon>Placobranchoidea</taxon>
        <taxon>Plakobranchidae</taxon>
        <taxon>Plakobranchus</taxon>
    </lineage>
</organism>
<feature type="compositionally biased region" description="Polar residues" evidence="2">
    <location>
        <begin position="141"/>
        <end position="162"/>
    </location>
</feature>
<evidence type="ECO:0000259" key="3">
    <source>
        <dbReference type="PROSITE" id="PS50958"/>
    </source>
</evidence>
<evidence type="ECO:0000313" key="5">
    <source>
        <dbReference type="Proteomes" id="UP000735302"/>
    </source>
</evidence>
<name>A0AAV4CKK2_9GAST</name>
<feature type="domain" description="SMB" evidence="3">
    <location>
        <begin position="176"/>
        <end position="219"/>
    </location>
</feature>
<reference evidence="4 5" key="1">
    <citation type="journal article" date="2021" name="Elife">
        <title>Chloroplast acquisition without the gene transfer in kleptoplastic sea slugs, Plakobranchus ocellatus.</title>
        <authorList>
            <person name="Maeda T."/>
            <person name="Takahashi S."/>
            <person name="Yoshida T."/>
            <person name="Shimamura S."/>
            <person name="Takaki Y."/>
            <person name="Nagai Y."/>
            <person name="Toyoda A."/>
            <person name="Suzuki Y."/>
            <person name="Arimoto A."/>
            <person name="Ishii H."/>
            <person name="Satoh N."/>
            <person name="Nishiyama T."/>
            <person name="Hasebe M."/>
            <person name="Maruyama T."/>
            <person name="Minagawa J."/>
            <person name="Obokata J."/>
            <person name="Shigenobu S."/>
        </authorList>
    </citation>
    <scope>NUCLEOTIDE SEQUENCE [LARGE SCALE GENOMIC DNA]</scope>
</reference>
<evidence type="ECO:0000313" key="4">
    <source>
        <dbReference type="EMBL" id="GFO31603.1"/>
    </source>
</evidence>
<protein>
    <recommendedName>
        <fullName evidence="3">SMB domain-containing protein</fullName>
    </recommendedName>
</protein>
<keyword evidence="5" id="KW-1185">Reference proteome</keyword>
<dbReference type="EMBL" id="BLXT01006411">
    <property type="protein sequence ID" value="GFO31603.1"/>
    <property type="molecule type" value="Genomic_DNA"/>
</dbReference>
<feature type="region of interest" description="Disordered" evidence="2">
    <location>
        <begin position="137"/>
        <end position="162"/>
    </location>
</feature>
<gene>
    <name evidence="4" type="ORF">PoB_005810800</name>
</gene>
<keyword evidence="1" id="KW-1015">Disulfide bond</keyword>